<organism evidence="1 2">
    <name type="scientific">Clathrospora elynae</name>
    <dbReference type="NCBI Taxonomy" id="706981"/>
    <lineage>
        <taxon>Eukaryota</taxon>
        <taxon>Fungi</taxon>
        <taxon>Dikarya</taxon>
        <taxon>Ascomycota</taxon>
        <taxon>Pezizomycotina</taxon>
        <taxon>Dothideomycetes</taxon>
        <taxon>Pleosporomycetidae</taxon>
        <taxon>Pleosporales</taxon>
        <taxon>Diademaceae</taxon>
        <taxon>Clathrospora</taxon>
    </lineage>
</organism>
<dbReference type="Proteomes" id="UP000800038">
    <property type="component" value="Unassembled WGS sequence"/>
</dbReference>
<dbReference type="EMBL" id="ML976010">
    <property type="protein sequence ID" value="KAF1945330.1"/>
    <property type="molecule type" value="Genomic_DNA"/>
</dbReference>
<protein>
    <submittedName>
        <fullName evidence="1">Uncharacterized protein</fullName>
    </submittedName>
</protein>
<dbReference type="AlphaFoldDB" id="A0A6A5SZ98"/>
<accession>A0A6A5SZ98</accession>
<reference evidence="1" key="1">
    <citation type="journal article" date="2020" name="Stud. Mycol.">
        <title>101 Dothideomycetes genomes: a test case for predicting lifestyles and emergence of pathogens.</title>
        <authorList>
            <person name="Haridas S."/>
            <person name="Albert R."/>
            <person name="Binder M."/>
            <person name="Bloem J."/>
            <person name="Labutti K."/>
            <person name="Salamov A."/>
            <person name="Andreopoulos B."/>
            <person name="Baker S."/>
            <person name="Barry K."/>
            <person name="Bills G."/>
            <person name="Bluhm B."/>
            <person name="Cannon C."/>
            <person name="Castanera R."/>
            <person name="Culley D."/>
            <person name="Daum C."/>
            <person name="Ezra D."/>
            <person name="Gonzalez J."/>
            <person name="Henrissat B."/>
            <person name="Kuo A."/>
            <person name="Liang C."/>
            <person name="Lipzen A."/>
            <person name="Lutzoni F."/>
            <person name="Magnuson J."/>
            <person name="Mondo S."/>
            <person name="Nolan M."/>
            <person name="Ohm R."/>
            <person name="Pangilinan J."/>
            <person name="Park H.-J."/>
            <person name="Ramirez L."/>
            <person name="Alfaro M."/>
            <person name="Sun H."/>
            <person name="Tritt A."/>
            <person name="Yoshinaga Y."/>
            <person name="Zwiers L.-H."/>
            <person name="Turgeon B."/>
            <person name="Goodwin S."/>
            <person name="Spatafora J."/>
            <person name="Crous P."/>
            <person name="Grigoriev I."/>
        </authorList>
    </citation>
    <scope>NUCLEOTIDE SEQUENCE</scope>
    <source>
        <strain evidence="1">CBS 161.51</strain>
    </source>
</reference>
<dbReference type="OrthoDB" id="3693648at2759"/>
<proteinExistence type="predicted"/>
<keyword evidence="2" id="KW-1185">Reference proteome</keyword>
<evidence type="ECO:0000313" key="2">
    <source>
        <dbReference type="Proteomes" id="UP000800038"/>
    </source>
</evidence>
<sequence>MNAEDFLDEVIPESHWLDDVWRVPGAPRMVVHLDNAEMLSSDFDFTALLMGSGKDESQQAAGARLGYVTHITRVGYMASVLFRAERGRIDLRRPLRAHEKRIGRHPINMGHMKRCFQSLFYERRVRDVPHPGRASFISCISDVIFMGSSLYELVFLFATLDYHSLISHKRVTIRIPDVVKYHVNS</sequence>
<gene>
    <name evidence="1" type="ORF">EJ02DRAFT_476488</name>
</gene>
<evidence type="ECO:0000313" key="1">
    <source>
        <dbReference type="EMBL" id="KAF1945330.1"/>
    </source>
</evidence>
<name>A0A6A5SZ98_9PLEO</name>